<dbReference type="EMBL" id="CM011693">
    <property type="protein sequence ID" value="TMS05832.1"/>
    <property type="molecule type" value="Genomic_DNA"/>
</dbReference>
<keyword evidence="2" id="KW-1185">Reference proteome</keyword>
<evidence type="ECO:0000313" key="1">
    <source>
        <dbReference type="EMBL" id="TMS05832.1"/>
    </source>
</evidence>
<name>A0ACD3QFC7_LARCR</name>
<accession>A0ACD3QFC7</accession>
<reference evidence="1" key="1">
    <citation type="submission" date="2018-11" db="EMBL/GenBank/DDBJ databases">
        <title>The sequence and de novo assembly of Larimichthys crocea genome using PacBio and Hi-C technologies.</title>
        <authorList>
            <person name="Xu P."/>
            <person name="Chen B."/>
            <person name="Zhou Z."/>
            <person name="Ke Q."/>
            <person name="Wu Y."/>
            <person name="Bai H."/>
            <person name="Pu F."/>
        </authorList>
    </citation>
    <scope>NUCLEOTIDE SEQUENCE</scope>
    <source>
        <tissue evidence="1">Muscle</tissue>
    </source>
</reference>
<organism evidence="1 2">
    <name type="scientific">Larimichthys crocea</name>
    <name type="common">Large yellow croaker</name>
    <name type="synonym">Pseudosciaena crocea</name>
    <dbReference type="NCBI Taxonomy" id="215358"/>
    <lineage>
        <taxon>Eukaryota</taxon>
        <taxon>Metazoa</taxon>
        <taxon>Chordata</taxon>
        <taxon>Craniata</taxon>
        <taxon>Vertebrata</taxon>
        <taxon>Euteleostomi</taxon>
        <taxon>Actinopterygii</taxon>
        <taxon>Neopterygii</taxon>
        <taxon>Teleostei</taxon>
        <taxon>Neoteleostei</taxon>
        <taxon>Acanthomorphata</taxon>
        <taxon>Eupercaria</taxon>
        <taxon>Sciaenidae</taxon>
        <taxon>Larimichthys</taxon>
    </lineage>
</organism>
<dbReference type="Proteomes" id="UP000793456">
    <property type="component" value="Chromosome XX"/>
</dbReference>
<sequence>MCPLCDRVCSYWKLSTACGTARASHLFDNPATVFFSIFMALWAAMFMEHWKRRQMRLNYEWDLTGFEDEEDHPRAEYEFRVMQKSLSKDQKLQHKTEKLSCRDRLPAYMTNIVMMLLMIGVTFAIVFGVILYRISTKAALHMSSNPITRNHVQLTVKTTAAIINLVVILILDEVYGAVARWLTVLVIQFGFVTLFVASFPLAPLFALLNNIIEIRLDAKKFVTELRRPVAARAKDIGIWYNILRGVAKVAVIINAFVISFTSDFIPRMVYQYMYSPDGSMHGFVNHTLSYFNVSHFQEGKETLDPLHLGYPVEICRYKDYREPPWSTTPYEISKEFWAVLAVRLAFVIVFQNVVMLMSDIVDWLIPDIPKDISLQIHKEKILLIDLFMKEEQVKLQFRESRLSTAAKENCSKSNNNNNSTTAHPRSRLHTDSTKSL</sequence>
<evidence type="ECO:0000313" key="2">
    <source>
        <dbReference type="Proteomes" id="UP000793456"/>
    </source>
</evidence>
<comment type="caution">
    <text evidence="1">The sequence shown here is derived from an EMBL/GenBank/DDBJ whole genome shotgun (WGS) entry which is preliminary data.</text>
</comment>
<protein>
    <submittedName>
        <fullName evidence="1">Uncharacterized protein</fullName>
    </submittedName>
</protein>
<gene>
    <name evidence="1" type="ORF">E3U43_005082</name>
</gene>
<proteinExistence type="predicted"/>